<evidence type="ECO:0000313" key="2">
    <source>
        <dbReference type="EMBL" id="KAJ4973801.1"/>
    </source>
</evidence>
<evidence type="ECO:0008006" key="4">
    <source>
        <dbReference type="Google" id="ProtNLM"/>
    </source>
</evidence>
<name>A0A9Q0KP38_9MAGN</name>
<organism evidence="2 3">
    <name type="scientific">Protea cynaroides</name>
    <dbReference type="NCBI Taxonomy" id="273540"/>
    <lineage>
        <taxon>Eukaryota</taxon>
        <taxon>Viridiplantae</taxon>
        <taxon>Streptophyta</taxon>
        <taxon>Embryophyta</taxon>
        <taxon>Tracheophyta</taxon>
        <taxon>Spermatophyta</taxon>
        <taxon>Magnoliopsida</taxon>
        <taxon>Proteales</taxon>
        <taxon>Proteaceae</taxon>
        <taxon>Protea</taxon>
    </lineage>
</organism>
<sequence length="255" mass="28579">MQLVDGSTSSPIAPDSPLYKKDQMLLSWINATLSDSMLPYIVGVTPAQRAWNLLKQRYASTTLSHDMALKRKLNQLKKGSQPMNDYIKQIKMLSDQLVVCGATVSDDDLILITLYGLPLTYHQFCSLIRIHARSTILFLKELHTLLICEEIAVTEDSPPKQSSALIASRPSRQPAGRGFSHLGRTSSSGDTILDAQIMACCRHHTHLHLQFTLLPHTSLLLQQPHDQSVRFVKSQVILPSTAFIRWIMPIKESIL</sequence>
<dbReference type="Pfam" id="PF14223">
    <property type="entry name" value="Retrotran_gag_2"/>
    <property type="match status" value="1"/>
</dbReference>
<dbReference type="Proteomes" id="UP001141806">
    <property type="component" value="Unassembled WGS sequence"/>
</dbReference>
<dbReference type="PANTHER" id="PTHR47481">
    <property type="match status" value="1"/>
</dbReference>
<reference evidence="2" key="1">
    <citation type="journal article" date="2023" name="Plant J.">
        <title>The genome of the king protea, Protea cynaroides.</title>
        <authorList>
            <person name="Chang J."/>
            <person name="Duong T.A."/>
            <person name="Schoeman C."/>
            <person name="Ma X."/>
            <person name="Roodt D."/>
            <person name="Barker N."/>
            <person name="Li Z."/>
            <person name="Van de Peer Y."/>
            <person name="Mizrachi E."/>
        </authorList>
    </citation>
    <scope>NUCLEOTIDE SEQUENCE</scope>
    <source>
        <tissue evidence="2">Young leaves</tissue>
    </source>
</reference>
<evidence type="ECO:0000313" key="3">
    <source>
        <dbReference type="Proteomes" id="UP001141806"/>
    </source>
</evidence>
<dbReference type="PANTHER" id="PTHR47481:SF28">
    <property type="entry name" value="RETROTRANSPOSON COPIA-LIKE N-TERMINAL DOMAIN-CONTAINING PROTEIN"/>
    <property type="match status" value="1"/>
</dbReference>
<accession>A0A9Q0KP38</accession>
<feature type="region of interest" description="Disordered" evidence="1">
    <location>
        <begin position="159"/>
        <end position="180"/>
    </location>
</feature>
<dbReference type="EMBL" id="JAMYWD010000004">
    <property type="protein sequence ID" value="KAJ4973801.1"/>
    <property type="molecule type" value="Genomic_DNA"/>
</dbReference>
<evidence type="ECO:0000256" key="1">
    <source>
        <dbReference type="SAM" id="MobiDB-lite"/>
    </source>
</evidence>
<protein>
    <recommendedName>
        <fullName evidence="4">Retrovirus-related Pol polyprotein from transposon TNT 1-94</fullName>
    </recommendedName>
</protein>
<dbReference type="AlphaFoldDB" id="A0A9Q0KP38"/>
<gene>
    <name evidence="2" type="ORF">NE237_006975</name>
</gene>
<comment type="caution">
    <text evidence="2">The sequence shown here is derived from an EMBL/GenBank/DDBJ whole genome shotgun (WGS) entry which is preliminary data.</text>
</comment>
<dbReference type="OrthoDB" id="1912561at2759"/>
<keyword evidence="3" id="KW-1185">Reference proteome</keyword>
<proteinExistence type="predicted"/>